<sequence length="395" mass="42511">MNTSIAAQKQTSSSAGPSTGDIPSSSSAGSNVSRQSIGSLLEKQGRARCTVYTTSRGDWFITADDADLVSTSFSITLQPLGDLGLPTPEVFIHRLQGLCVLNDRLTGLSRELLNLHGPDSEGFVLPLFRQRGPRGLEYGVLVGRQHRAADDWGEGDLPSGYAAPLAVSRSDYCLDRIDQVLYPENTVVTDPFPHRPVVEHQHQHQDDHAGTDTSPASKLTSSSPPRRSSTSTSTSTSGPPLLNWPRFVLQVGRLCVANPSDASSHRAPAKSSYVVVMDIVSPHKPVWIIHDAFTRDADGLVPREAQRHRSGVAFATAPAYFDMAPLLGSVQDWGKLKDEEEEEEEERDGSRESEGEGGGMEARVAARGARVEPLLSLAWSGRLLEAAKKAGASAV</sequence>
<proteinExistence type="predicted"/>
<feature type="region of interest" description="Disordered" evidence="1">
    <location>
        <begin position="336"/>
        <end position="365"/>
    </location>
</feature>
<keyword evidence="3" id="KW-1185">Reference proteome</keyword>
<protein>
    <submittedName>
        <fullName evidence="2">Uncharacterized protein</fullName>
    </submittedName>
</protein>
<evidence type="ECO:0000313" key="3">
    <source>
        <dbReference type="Proteomes" id="UP000014074"/>
    </source>
</evidence>
<organism evidence="2 3">
    <name type="scientific">Phaeoacremonium minimum (strain UCR-PA7)</name>
    <name type="common">Esca disease fungus</name>
    <name type="synonym">Togninia minima</name>
    <dbReference type="NCBI Taxonomy" id="1286976"/>
    <lineage>
        <taxon>Eukaryota</taxon>
        <taxon>Fungi</taxon>
        <taxon>Dikarya</taxon>
        <taxon>Ascomycota</taxon>
        <taxon>Pezizomycotina</taxon>
        <taxon>Sordariomycetes</taxon>
        <taxon>Sordariomycetidae</taxon>
        <taxon>Togniniales</taxon>
        <taxon>Togniniaceae</taxon>
        <taxon>Phaeoacremonium</taxon>
    </lineage>
</organism>
<dbReference type="OrthoDB" id="6017at2759"/>
<feature type="compositionally biased region" description="Basic and acidic residues" evidence="1">
    <location>
        <begin position="198"/>
        <end position="210"/>
    </location>
</feature>
<feature type="region of interest" description="Disordered" evidence="1">
    <location>
        <begin position="1"/>
        <end position="34"/>
    </location>
</feature>
<evidence type="ECO:0000256" key="1">
    <source>
        <dbReference type="SAM" id="MobiDB-lite"/>
    </source>
</evidence>
<dbReference type="KEGG" id="tmn:UCRPA7_218"/>
<name>R8BY45_PHAM7</name>
<dbReference type="HOGENOM" id="CLU_698652_0_0_1"/>
<feature type="region of interest" description="Disordered" evidence="1">
    <location>
        <begin position="198"/>
        <end position="239"/>
    </location>
</feature>
<feature type="compositionally biased region" description="Low complexity" evidence="1">
    <location>
        <begin position="220"/>
        <end position="237"/>
    </location>
</feature>
<evidence type="ECO:0000313" key="2">
    <source>
        <dbReference type="EMBL" id="EOO04250.1"/>
    </source>
</evidence>
<dbReference type="Proteomes" id="UP000014074">
    <property type="component" value="Unassembled WGS sequence"/>
</dbReference>
<reference evidence="3" key="1">
    <citation type="journal article" date="2013" name="Genome Announc.">
        <title>Draft genome sequence of the ascomycete Phaeoacremonium aleophilum strain UCR-PA7, a causal agent of the esca disease complex in grapevines.</title>
        <authorList>
            <person name="Blanco-Ulate B."/>
            <person name="Rolshausen P."/>
            <person name="Cantu D."/>
        </authorList>
    </citation>
    <scope>NUCLEOTIDE SEQUENCE [LARGE SCALE GENOMIC DNA]</scope>
    <source>
        <strain evidence="3">UCR-PA7</strain>
    </source>
</reference>
<dbReference type="EMBL" id="KB932785">
    <property type="protein sequence ID" value="EOO04250.1"/>
    <property type="molecule type" value="Genomic_DNA"/>
</dbReference>
<dbReference type="RefSeq" id="XP_007911007.1">
    <property type="nucleotide sequence ID" value="XM_007912816.1"/>
</dbReference>
<dbReference type="GeneID" id="19322402"/>
<accession>R8BY45</accession>
<gene>
    <name evidence="2" type="ORF">UCRPA7_218</name>
</gene>
<dbReference type="AlphaFoldDB" id="R8BY45"/>